<name>A0ABQ9T7D0_9PEZI</name>
<evidence type="ECO:0000313" key="1">
    <source>
        <dbReference type="EMBL" id="KAK1547589.1"/>
    </source>
</evidence>
<accession>A0ABQ9T7D0</accession>
<comment type="caution">
    <text evidence="1">The sequence shown here is derived from an EMBL/GenBank/DDBJ whole genome shotgun (WGS) entry which is preliminary data.</text>
</comment>
<protein>
    <submittedName>
        <fullName evidence="1">Uncharacterized protein</fullName>
    </submittedName>
</protein>
<gene>
    <name evidence="1" type="ORF">CPAR01_01556</name>
</gene>
<dbReference type="EMBL" id="MOPA01000001">
    <property type="protein sequence ID" value="KAK1547589.1"/>
    <property type="molecule type" value="Genomic_DNA"/>
</dbReference>
<proteinExistence type="predicted"/>
<dbReference type="GeneID" id="85369744"/>
<organism evidence="1 2">
    <name type="scientific">Colletotrichum paranaense</name>
    <dbReference type="NCBI Taxonomy" id="1914294"/>
    <lineage>
        <taxon>Eukaryota</taxon>
        <taxon>Fungi</taxon>
        <taxon>Dikarya</taxon>
        <taxon>Ascomycota</taxon>
        <taxon>Pezizomycotina</taxon>
        <taxon>Sordariomycetes</taxon>
        <taxon>Hypocreomycetidae</taxon>
        <taxon>Glomerellales</taxon>
        <taxon>Glomerellaceae</taxon>
        <taxon>Colletotrichum</taxon>
        <taxon>Colletotrichum acutatum species complex</taxon>
    </lineage>
</organism>
<evidence type="ECO:0000313" key="2">
    <source>
        <dbReference type="Proteomes" id="UP001241169"/>
    </source>
</evidence>
<reference evidence="1 2" key="1">
    <citation type="submission" date="2016-10" db="EMBL/GenBank/DDBJ databases">
        <title>The genome sequence of Colletotrichum fioriniae PJ7.</title>
        <authorList>
            <person name="Baroncelli R."/>
        </authorList>
    </citation>
    <scope>NUCLEOTIDE SEQUENCE [LARGE SCALE GENOMIC DNA]</scope>
    <source>
        <strain evidence="1 2">IMI 384185</strain>
    </source>
</reference>
<dbReference type="Proteomes" id="UP001241169">
    <property type="component" value="Unassembled WGS sequence"/>
</dbReference>
<dbReference type="RefSeq" id="XP_060356702.1">
    <property type="nucleotide sequence ID" value="XM_060485845.1"/>
</dbReference>
<keyword evidence="2" id="KW-1185">Reference proteome</keyword>
<sequence>MMITTTRLLFSSLDATYKVKLRQPKSATWSALLLETVAGGTCCIHDHQSEMGLTIPARPTPSRDDRHDEWTGLPLGAAYLLLTMQVGRCKRALKLRRDNTAAFMCLAPNLQSDAKHPFDVMPFAPTPVAEQRPQDGLHNAAIGHVARHIITPSPLATGVSK</sequence>